<evidence type="ECO:0000313" key="1">
    <source>
        <dbReference type="EMBL" id="QWZ08851.1"/>
    </source>
</evidence>
<sequence length="146" mass="15981">MVTNTRTVHTTPDQVWEVLADGWLYPLWVVGATRIRDVEQAWPAVGSKIHHSVGVWPAVIDDNTEVLACEPGRSLRLRARGWPLGEAEVEVRLTAQGAGTLVEISEDAVSGPGRFVPEPLKGASIKVRNVETLKRLAMVAEGRTPR</sequence>
<dbReference type="AlphaFoldDB" id="A0A975SZR6"/>
<reference evidence="1" key="1">
    <citation type="submission" date="2021-06" db="EMBL/GenBank/DDBJ databases">
        <title>Complete genome sequence of Nocardioides sp. G188.</title>
        <authorList>
            <person name="Im W.-T."/>
        </authorList>
    </citation>
    <scope>NUCLEOTIDE SEQUENCE</scope>
    <source>
        <strain evidence="1">G188</strain>
    </source>
</reference>
<evidence type="ECO:0000313" key="2">
    <source>
        <dbReference type="Proteomes" id="UP000683575"/>
    </source>
</evidence>
<dbReference type="RefSeq" id="WP_216940697.1">
    <property type="nucleotide sequence ID" value="NZ_CP077062.1"/>
</dbReference>
<accession>A0A975SZR6</accession>
<organism evidence="1 2">
    <name type="scientific">Nocardioides panacis</name>
    <dbReference type="NCBI Taxonomy" id="2849501"/>
    <lineage>
        <taxon>Bacteria</taxon>
        <taxon>Bacillati</taxon>
        <taxon>Actinomycetota</taxon>
        <taxon>Actinomycetes</taxon>
        <taxon>Propionibacteriales</taxon>
        <taxon>Nocardioidaceae</taxon>
        <taxon>Nocardioides</taxon>
    </lineage>
</organism>
<dbReference type="Proteomes" id="UP000683575">
    <property type="component" value="Chromosome"/>
</dbReference>
<keyword evidence="2" id="KW-1185">Reference proteome</keyword>
<gene>
    <name evidence="1" type="ORF">KRR39_03080</name>
</gene>
<dbReference type="EMBL" id="CP077062">
    <property type="protein sequence ID" value="QWZ08851.1"/>
    <property type="molecule type" value="Genomic_DNA"/>
</dbReference>
<name>A0A975SZR6_9ACTN</name>
<protein>
    <submittedName>
        <fullName evidence="1">SRPBCC family protein</fullName>
    </submittedName>
</protein>
<dbReference type="InterPro" id="IPR019587">
    <property type="entry name" value="Polyketide_cyclase/dehydratase"/>
</dbReference>
<dbReference type="CDD" id="cd07812">
    <property type="entry name" value="SRPBCC"/>
    <property type="match status" value="1"/>
</dbReference>
<dbReference type="KEGG" id="nps:KRR39_03080"/>
<dbReference type="Pfam" id="PF10604">
    <property type="entry name" value="Polyketide_cyc2"/>
    <property type="match status" value="1"/>
</dbReference>
<proteinExistence type="predicted"/>